<dbReference type="GeneID" id="64692653"/>
<dbReference type="Proteomes" id="UP000823399">
    <property type="component" value="Unassembled WGS sequence"/>
</dbReference>
<sequence length="169" mass="18605">VFHMNLLEGYTTGTVACLDATREPLAARNWDLNNAGIVAALRNCVSLDDKHVLDGIVGAHRAWTTLRSRHQKLRPIAQILKIQELLNVCYSKNANLAETSHRLTEGVHSIFDMGILTQQVFLSIIMLNALTGDLSHVCDQVASSLAASSVLNPFTPDDICIQLDMEQQL</sequence>
<proteinExistence type="predicted"/>
<protein>
    <submittedName>
        <fullName evidence="1">Uncharacterized protein</fullName>
    </submittedName>
</protein>
<keyword evidence="2" id="KW-1185">Reference proteome</keyword>
<feature type="non-terminal residue" evidence="1">
    <location>
        <position position="1"/>
    </location>
</feature>
<dbReference type="EMBL" id="JABBWM010000018">
    <property type="protein sequence ID" value="KAG2111340.1"/>
    <property type="molecule type" value="Genomic_DNA"/>
</dbReference>
<gene>
    <name evidence="1" type="ORF">F5147DRAFT_550208</name>
</gene>
<accession>A0A9P7FC40</accession>
<comment type="caution">
    <text evidence="1">The sequence shown here is derived from an EMBL/GenBank/DDBJ whole genome shotgun (WGS) entry which is preliminary data.</text>
</comment>
<dbReference type="RefSeq" id="XP_041294699.1">
    <property type="nucleotide sequence ID" value="XM_041430394.1"/>
</dbReference>
<name>A0A9P7FC40_9AGAM</name>
<organism evidence="1 2">
    <name type="scientific">Suillus discolor</name>
    <dbReference type="NCBI Taxonomy" id="1912936"/>
    <lineage>
        <taxon>Eukaryota</taxon>
        <taxon>Fungi</taxon>
        <taxon>Dikarya</taxon>
        <taxon>Basidiomycota</taxon>
        <taxon>Agaricomycotina</taxon>
        <taxon>Agaricomycetes</taxon>
        <taxon>Agaricomycetidae</taxon>
        <taxon>Boletales</taxon>
        <taxon>Suillineae</taxon>
        <taxon>Suillaceae</taxon>
        <taxon>Suillus</taxon>
    </lineage>
</organism>
<evidence type="ECO:0000313" key="2">
    <source>
        <dbReference type="Proteomes" id="UP000823399"/>
    </source>
</evidence>
<evidence type="ECO:0000313" key="1">
    <source>
        <dbReference type="EMBL" id="KAG2111340.1"/>
    </source>
</evidence>
<feature type="non-terminal residue" evidence="1">
    <location>
        <position position="169"/>
    </location>
</feature>
<reference evidence="1" key="1">
    <citation type="journal article" date="2020" name="New Phytol.">
        <title>Comparative genomics reveals dynamic genome evolution in host specialist ectomycorrhizal fungi.</title>
        <authorList>
            <person name="Lofgren L.A."/>
            <person name="Nguyen N.H."/>
            <person name="Vilgalys R."/>
            <person name="Ruytinx J."/>
            <person name="Liao H.L."/>
            <person name="Branco S."/>
            <person name="Kuo A."/>
            <person name="LaButti K."/>
            <person name="Lipzen A."/>
            <person name="Andreopoulos W."/>
            <person name="Pangilinan J."/>
            <person name="Riley R."/>
            <person name="Hundley H."/>
            <person name="Na H."/>
            <person name="Barry K."/>
            <person name="Grigoriev I.V."/>
            <person name="Stajich J.E."/>
            <person name="Kennedy P.G."/>
        </authorList>
    </citation>
    <scope>NUCLEOTIDE SEQUENCE</scope>
    <source>
        <strain evidence="1">FC423</strain>
    </source>
</reference>
<dbReference type="OrthoDB" id="2614725at2759"/>
<dbReference type="Pfam" id="PF14223">
    <property type="entry name" value="Retrotran_gag_2"/>
    <property type="match status" value="1"/>
</dbReference>
<dbReference type="AlphaFoldDB" id="A0A9P7FC40"/>